<reference evidence="2 3" key="1">
    <citation type="submission" date="2020-02" db="EMBL/GenBank/DDBJ databases">
        <title>Aliifodinibius halophilus 2W32, complete genome.</title>
        <authorList>
            <person name="Li Y."/>
            <person name="Wu S."/>
        </authorList>
    </citation>
    <scope>NUCLEOTIDE SEQUENCE [LARGE SCALE GENOMIC DNA]</scope>
    <source>
        <strain evidence="2 3">2W32</strain>
    </source>
</reference>
<dbReference type="EMBL" id="JAALLS010000005">
    <property type="protein sequence ID" value="NGP87869.1"/>
    <property type="molecule type" value="Genomic_DNA"/>
</dbReference>
<keyword evidence="3" id="KW-1185">Reference proteome</keyword>
<evidence type="ECO:0000256" key="1">
    <source>
        <dbReference type="SAM" id="SignalP"/>
    </source>
</evidence>
<dbReference type="RefSeq" id="WP_165267017.1">
    <property type="nucleotide sequence ID" value="NZ_JAALLS010000005.1"/>
</dbReference>
<name>A0A6M1T1L0_9BACT</name>
<dbReference type="AlphaFoldDB" id="A0A6M1T1L0"/>
<accession>A0A6M1T1L0</accession>
<sequence length="274" mass="30251">MYIISKLTRLVTATLLVAVTLVSCDVVDFSADADTYDGELLVKFNSDQMTLFAQQDKDEETIGVSALKPVGEDKTYNFTVVDTTLENGTVAVEGEDYELASNSFTIPADSTIGTIPITLIKESLKDNPQLFLKITSENAADYNALVEITLRQYFPYNQQEWVGDYNLVYNWWFGDSNPRVVSISADPENDQVLTVENMLGTGTDIKLNMDDSDPANFTVSFDKEVAWVHSSYGDVRMKGSGTFDAENYVISADAEHTVSAGSFGSNPFTLQKIQ</sequence>
<evidence type="ECO:0000313" key="3">
    <source>
        <dbReference type="Proteomes" id="UP000479132"/>
    </source>
</evidence>
<evidence type="ECO:0000313" key="2">
    <source>
        <dbReference type="EMBL" id="NGP87869.1"/>
    </source>
</evidence>
<proteinExistence type="predicted"/>
<feature type="chain" id="PRO_5027106866" evidence="1">
    <location>
        <begin position="25"/>
        <end position="274"/>
    </location>
</feature>
<dbReference type="InterPro" id="IPR038081">
    <property type="entry name" value="CalX-like_sf"/>
</dbReference>
<dbReference type="SUPFAM" id="SSF141072">
    <property type="entry name" value="CalX-like"/>
    <property type="match status" value="1"/>
</dbReference>
<gene>
    <name evidence="2" type="ORF">G3569_05860</name>
</gene>
<organism evidence="2 3">
    <name type="scientific">Fodinibius halophilus</name>
    <dbReference type="NCBI Taxonomy" id="1736908"/>
    <lineage>
        <taxon>Bacteria</taxon>
        <taxon>Pseudomonadati</taxon>
        <taxon>Balneolota</taxon>
        <taxon>Balneolia</taxon>
        <taxon>Balneolales</taxon>
        <taxon>Balneolaceae</taxon>
        <taxon>Fodinibius</taxon>
    </lineage>
</organism>
<protein>
    <submittedName>
        <fullName evidence="2">DUF4843 domain-containing protein</fullName>
    </submittedName>
</protein>
<keyword evidence="1" id="KW-0732">Signal</keyword>
<dbReference type="Proteomes" id="UP000479132">
    <property type="component" value="Unassembled WGS sequence"/>
</dbReference>
<feature type="signal peptide" evidence="1">
    <location>
        <begin position="1"/>
        <end position="24"/>
    </location>
</feature>
<dbReference type="PROSITE" id="PS51257">
    <property type="entry name" value="PROKAR_LIPOPROTEIN"/>
    <property type="match status" value="1"/>
</dbReference>
<comment type="caution">
    <text evidence="2">The sequence shown here is derived from an EMBL/GenBank/DDBJ whole genome shotgun (WGS) entry which is preliminary data.</text>
</comment>